<feature type="compositionally biased region" description="Gly residues" evidence="1">
    <location>
        <begin position="1"/>
        <end position="11"/>
    </location>
</feature>
<reference evidence="2 3" key="1">
    <citation type="submission" date="2018-08" db="EMBL/GenBank/DDBJ databases">
        <title>Fibrisoma montanum sp. nov., isolated from Danxia mountain soil.</title>
        <authorList>
            <person name="Huang Y."/>
        </authorList>
    </citation>
    <scope>NUCLEOTIDE SEQUENCE [LARGE SCALE GENOMIC DNA]</scope>
    <source>
        <strain evidence="2 3">HYT19</strain>
    </source>
</reference>
<dbReference type="EMBL" id="QXED01000010">
    <property type="protein sequence ID" value="RIV18758.1"/>
    <property type="molecule type" value="Genomic_DNA"/>
</dbReference>
<dbReference type="Proteomes" id="UP000283523">
    <property type="component" value="Unassembled WGS sequence"/>
</dbReference>
<organism evidence="2 3">
    <name type="scientific">Fibrisoma montanum</name>
    <dbReference type="NCBI Taxonomy" id="2305895"/>
    <lineage>
        <taxon>Bacteria</taxon>
        <taxon>Pseudomonadati</taxon>
        <taxon>Bacteroidota</taxon>
        <taxon>Cytophagia</taxon>
        <taxon>Cytophagales</taxon>
        <taxon>Spirosomataceae</taxon>
        <taxon>Fibrisoma</taxon>
    </lineage>
</organism>
<gene>
    <name evidence="2" type="ORF">DYU11_27745</name>
</gene>
<evidence type="ECO:0000313" key="2">
    <source>
        <dbReference type="EMBL" id="RIV18758.1"/>
    </source>
</evidence>
<sequence>MDGDPDSGGGRVEGEGTFNGGMTTEQMAGMEPLPDEEDNADIDSNTLGGTSDTGAGPVGDGEPADADQ</sequence>
<protein>
    <submittedName>
        <fullName evidence="2">Uncharacterized protein</fullName>
    </submittedName>
</protein>
<keyword evidence="3" id="KW-1185">Reference proteome</keyword>
<dbReference type="AlphaFoldDB" id="A0A418LZG9"/>
<comment type="caution">
    <text evidence="2">The sequence shown here is derived from an EMBL/GenBank/DDBJ whole genome shotgun (WGS) entry which is preliminary data.</text>
</comment>
<proteinExistence type="predicted"/>
<feature type="compositionally biased region" description="Polar residues" evidence="1">
    <location>
        <begin position="42"/>
        <end position="53"/>
    </location>
</feature>
<evidence type="ECO:0000256" key="1">
    <source>
        <dbReference type="SAM" id="MobiDB-lite"/>
    </source>
</evidence>
<evidence type="ECO:0000313" key="3">
    <source>
        <dbReference type="Proteomes" id="UP000283523"/>
    </source>
</evidence>
<feature type="region of interest" description="Disordered" evidence="1">
    <location>
        <begin position="1"/>
        <end position="68"/>
    </location>
</feature>
<name>A0A418LZG9_9BACT</name>
<accession>A0A418LZG9</accession>